<dbReference type="Proteomes" id="UP000027265">
    <property type="component" value="Unassembled WGS sequence"/>
</dbReference>
<dbReference type="HOGENOM" id="CLU_880386_0_0_1"/>
<dbReference type="OrthoDB" id="193931at2759"/>
<name>A0A067PMA7_9AGAM</name>
<gene>
    <name evidence="3" type="ORF">JAAARDRAFT_40288</name>
</gene>
<reference evidence="4" key="1">
    <citation type="journal article" date="2014" name="Proc. Natl. Acad. Sci. U.S.A.">
        <title>Extensive sampling of basidiomycete genomes demonstrates inadequacy of the white-rot/brown-rot paradigm for wood decay fungi.</title>
        <authorList>
            <person name="Riley R."/>
            <person name="Salamov A.A."/>
            <person name="Brown D.W."/>
            <person name="Nagy L.G."/>
            <person name="Floudas D."/>
            <person name="Held B.W."/>
            <person name="Levasseur A."/>
            <person name="Lombard V."/>
            <person name="Morin E."/>
            <person name="Otillar R."/>
            <person name="Lindquist E.A."/>
            <person name="Sun H."/>
            <person name="LaButti K.M."/>
            <person name="Schmutz J."/>
            <person name="Jabbour D."/>
            <person name="Luo H."/>
            <person name="Baker S.E."/>
            <person name="Pisabarro A.G."/>
            <person name="Walton J.D."/>
            <person name="Blanchette R.A."/>
            <person name="Henrissat B."/>
            <person name="Martin F."/>
            <person name="Cullen D."/>
            <person name="Hibbett D.S."/>
            <person name="Grigoriev I.V."/>
        </authorList>
    </citation>
    <scope>NUCLEOTIDE SEQUENCE [LARGE SCALE GENOMIC DNA]</scope>
    <source>
        <strain evidence="4">MUCL 33604</strain>
    </source>
</reference>
<keyword evidence="4" id="KW-1185">Reference proteome</keyword>
<dbReference type="PROSITE" id="PS50032">
    <property type="entry name" value="KA1"/>
    <property type="match status" value="1"/>
</dbReference>
<evidence type="ECO:0000313" key="3">
    <source>
        <dbReference type="EMBL" id="KDQ52437.1"/>
    </source>
</evidence>
<feature type="domain" description="KA1" evidence="2">
    <location>
        <begin position="231"/>
        <end position="281"/>
    </location>
</feature>
<dbReference type="AlphaFoldDB" id="A0A067PMA7"/>
<feature type="compositionally biased region" description="Low complexity" evidence="1">
    <location>
        <begin position="14"/>
        <end position="28"/>
    </location>
</feature>
<dbReference type="EMBL" id="KL197740">
    <property type="protein sequence ID" value="KDQ52437.1"/>
    <property type="molecule type" value="Genomic_DNA"/>
</dbReference>
<accession>A0A067PMA7</accession>
<evidence type="ECO:0000259" key="2">
    <source>
        <dbReference type="PROSITE" id="PS50032"/>
    </source>
</evidence>
<sequence length="283" mass="31167">MISSGIPHTKANVSEKSGSQPPSKSSSGNVLKSGGESGLPSPTCKLKAWNVLRWFRSKRKEVHPATPTATLARIHSQHTASSDTLYTEVESARSLVACTPALRSPPRVYNGPIDHLTVTYRAPHEVMRQVGQILENMGVEIRVEGNYKYRCIRYKRKRSAAGLGLKDGNGNWGSESLANDNMTTASKGVDKPLPTLPSAPTFSIGGMLRGLLKRERPITPNPVEPVYGSPEEDAGGEVRFSVELTRIARLEDTYILNIRKLKGSLRSFKFLYDTLREAFQSCR</sequence>
<proteinExistence type="predicted"/>
<evidence type="ECO:0000256" key="1">
    <source>
        <dbReference type="SAM" id="MobiDB-lite"/>
    </source>
</evidence>
<feature type="region of interest" description="Disordered" evidence="1">
    <location>
        <begin position="1"/>
        <end position="39"/>
    </location>
</feature>
<organism evidence="3 4">
    <name type="scientific">Jaapia argillacea MUCL 33604</name>
    <dbReference type="NCBI Taxonomy" id="933084"/>
    <lineage>
        <taxon>Eukaryota</taxon>
        <taxon>Fungi</taxon>
        <taxon>Dikarya</taxon>
        <taxon>Basidiomycota</taxon>
        <taxon>Agaricomycotina</taxon>
        <taxon>Agaricomycetes</taxon>
        <taxon>Agaricomycetidae</taxon>
        <taxon>Jaapiales</taxon>
        <taxon>Jaapiaceae</taxon>
        <taxon>Jaapia</taxon>
    </lineage>
</organism>
<dbReference type="InterPro" id="IPR001772">
    <property type="entry name" value="KA1_dom"/>
</dbReference>
<dbReference type="InParanoid" id="A0A067PMA7"/>
<dbReference type="Gene3D" id="3.30.310.80">
    <property type="entry name" value="Kinase associated domain 1, KA1"/>
    <property type="match status" value="1"/>
</dbReference>
<protein>
    <recommendedName>
        <fullName evidence="2">KA1 domain-containing protein</fullName>
    </recommendedName>
</protein>
<evidence type="ECO:0000313" key="4">
    <source>
        <dbReference type="Proteomes" id="UP000027265"/>
    </source>
</evidence>